<reference evidence="3" key="2">
    <citation type="submission" date="2008-04" db="EMBL/GenBank/DDBJ databases">
        <title>Draft genome sequence of Providencia stuartii(ATCC 25827).</title>
        <authorList>
            <person name="Sudarsanam P."/>
            <person name="Ley R."/>
            <person name="Guruge J."/>
            <person name="Turnbaugh P.J."/>
            <person name="Mahowald M."/>
            <person name="Liep D."/>
            <person name="Gordon J."/>
        </authorList>
    </citation>
    <scope>NUCLEOTIDE SEQUENCE [LARGE SCALE GENOMIC DNA]</scope>
    <source>
        <strain evidence="3">ATCC 25827</strain>
    </source>
</reference>
<comment type="caution">
    <text evidence="2">The sequence shown here is derived from an EMBL/GenBank/DDBJ whole genome shotgun (WGS) entry which is preliminary data.</text>
</comment>
<protein>
    <recommendedName>
        <fullName evidence="1">Integrase catalytic domain-containing protein</fullName>
    </recommendedName>
</protein>
<dbReference type="SUPFAM" id="SSF53098">
    <property type="entry name" value="Ribonuclease H-like"/>
    <property type="match status" value="1"/>
</dbReference>
<reference evidence="3" key="1">
    <citation type="submission" date="2008-04" db="EMBL/GenBank/DDBJ databases">
        <title>Draft genome sequence of Providencia stuartii (ATCC 25827).</title>
        <authorList>
            <person name="Sudarsanam P."/>
            <person name="Ley R."/>
            <person name="Guruge J."/>
            <person name="Turnbaugh P.J."/>
            <person name="Mahowald M."/>
            <person name="Liep D."/>
            <person name="Gordon J."/>
        </authorList>
    </citation>
    <scope>NUCLEOTIDE SEQUENCE [LARGE SCALE GENOMIC DNA]</scope>
    <source>
        <strain evidence="3">ATCC 25827</strain>
    </source>
</reference>
<dbReference type="InterPro" id="IPR001584">
    <property type="entry name" value="Integrase_cat-core"/>
</dbReference>
<dbReference type="GO" id="GO:0003676">
    <property type="term" value="F:nucleic acid binding"/>
    <property type="evidence" value="ECO:0007669"/>
    <property type="project" value="InterPro"/>
</dbReference>
<dbReference type="AlphaFoldDB" id="A0AA86YLU8"/>
<dbReference type="InterPro" id="IPR036397">
    <property type="entry name" value="RNaseH_sf"/>
</dbReference>
<dbReference type="Proteomes" id="UP000004506">
    <property type="component" value="Unassembled WGS sequence"/>
</dbReference>
<evidence type="ECO:0000259" key="1">
    <source>
        <dbReference type="Pfam" id="PF13683"/>
    </source>
</evidence>
<accession>A0AA86YLU8</accession>
<dbReference type="EMBL" id="ABJD02000101">
    <property type="protein sequence ID" value="EDU60340.1"/>
    <property type="molecule type" value="Genomic_DNA"/>
</dbReference>
<feature type="domain" description="Integrase catalytic" evidence="1">
    <location>
        <begin position="8"/>
        <end position="37"/>
    </location>
</feature>
<dbReference type="GO" id="GO:0015074">
    <property type="term" value="P:DNA integration"/>
    <property type="evidence" value="ECO:0007669"/>
    <property type="project" value="InterPro"/>
</dbReference>
<evidence type="ECO:0000313" key="3">
    <source>
        <dbReference type="Proteomes" id="UP000004506"/>
    </source>
</evidence>
<gene>
    <name evidence="2" type="ORF">PROSTU_03546</name>
</gene>
<dbReference type="Pfam" id="PF13683">
    <property type="entry name" value="rve_3"/>
    <property type="match status" value="1"/>
</dbReference>
<reference evidence="2 3" key="3">
    <citation type="submission" date="2008-05" db="EMBL/GenBank/DDBJ databases">
        <authorList>
            <person name="Fulton L."/>
            <person name="Clifton S."/>
            <person name="Fulton B."/>
            <person name="Xu J."/>
            <person name="Minx P."/>
            <person name="Pepin K.H."/>
            <person name="Johnson M."/>
            <person name="Thiruvilangam P."/>
            <person name="Bhonagiri V."/>
            <person name="Nash W.E."/>
            <person name="Mardis E.R."/>
            <person name="Wilson R.K."/>
        </authorList>
    </citation>
    <scope>NUCLEOTIDE SEQUENCE [LARGE SCALE GENOMIC DNA]</scope>
    <source>
        <strain evidence="2 3">ATCC 25827</strain>
    </source>
</reference>
<dbReference type="InterPro" id="IPR012337">
    <property type="entry name" value="RNaseH-like_sf"/>
</dbReference>
<evidence type="ECO:0000313" key="2">
    <source>
        <dbReference type="EMBL" id="EDU60340.1"/>
    </source>
</evidence>
<organism evidence="2 3">
    <name type="scientific">Providencia stuartii ATCC 25827</name>
    <dbReference type="NCBI Taxonomy" id="471874"/>
    <lineage>
        <taxon>Bacteria</taxon>
        <taxon>Pseudomonadati</taxon>
        <taxon>Pseudomonadota</taxon>
        <taxon>Gammaproteobacteria</taxon>
        <taxon>Enterobacterales</taxon>
        <taxon>Morganellaceae</taxon>
        <taxon>Providencia</taxon>
    </lineage>
</organism>
<sequence length="42" mass="4997">MNYCENNQIALCHIQPDKLQQNGFIERFNGSFCRNFLICLFI</sequence>
<proteinExistence type="predicted"/>
<name>A0AA86YLU8_PROST</name>
<dbReference type="Gene3D" id="3.30.420.10">
    <property type="entry name" value="Ribonuclease H-like superfamily/Ribonuclease H"/>
    <property type="match status" value="1"/>
</dbReference>